<accession>A0A5R8Y111</accession>
<keyword evidence="3" id="KW-0808">Transferase</keyword>
<dbReference type="SUPFAM" id="SSF53756">
    <property type="entry name" value="UDP-Glycosyltransferase/glycogen phosphorylase"/>
    <property type="match status" value="1"/>
</dbReference>
<dbReference type="InterPro" id="IPR050194">
    <property type="entry name" value="Glycosyltransferase_grp1"/>
</dbReference>
<dbReference type="InterPro" id="IPR028098">
    <property type="entry name" value="Glyco_trans_4-like_N"/>
</dbReference>
<comment type="caution">
    <text evidence="3">The sequence shown here is derived from an EMBL/GenBank/DDBJ whole genome shotgun (WGS) entry which is preliminary data.</text>
</comment>
<evidence type="ECO:0000313" key="3">
    <source>
        <dbReference type="EMBL" id="TLP37773.1"/>
    </source>
</evidence>
<dbReference type="InterPro" id="IPR001296">
    <property type="entry name" value="Glyco_trans_1"/>
</dbReference>
<dbReference type="Pfam" id="PF00534">
    <property type="entry name" value="Glycos_transf_1"/>
    <property type="match status" value="1"/>
</dbReference>
<dbReference type="AlphaFoldDB" id="A0A5R8Y111"/>
<keyword evidence="4" id="KW-1185">Reference proteome</keyword>
<reference evidence="3 4" key="1">
    <citation type="submission" date="2019-05" db="EMBL/GenBank/DDBJ databases">
        <title>Arcobacter sp. nov., isolated from sea sediment.</title>
        <authorList>
            <person name="Kim W."/>
        </authorList>
    </citation>
    <scope>NUCLEOTIDE SEQUENCE [LARGE SCALE GENOMIC DNA]</scope>
    <source>
        <strain evidence="3 4">CAU 1517</strain>
    </source>
</reference>
<gene>
    <name evidence="3" type="ORF">FDK22_10710</name>
</gene>
<organism evidence="3 4">
    <name type="scientific">Arcobacter arenosus</name>
    <dbReference type="NCBI Taxonomy" id="2576037"/>
    <lineage>
        <taxon>Bacteria</taxon>
        <taxon>Pseudomonadati</taxon>
        <taxon>Campylobacterota</taxon>
        <taxon>Epsilonproteobacteria</taxon>
        <taxon>Campylobacterales</taxon>
        <taxon>Arcobacteraceae</taxon>
        <taxon>Arcobacter</taxon>
    </lineage>
</organism>
<dbReference type="OrthoDB" id="9775208at2"/>
<protein>
    <submittedName>
        <fullName evidence="3">Glycosyltransferase family 4 protein</fullName>
    </submittedName>
</protein>
<evidence type="ECO:0000259" key="2">
    <source>
        <dbReference type="Pfam" id="PF13439"/>
    </source>
</evidence>
<feature type="domain" description="Glycosyl transferase family 1" evidence="1">
    <location>
        <begin position="191"/>
        <end position="346"/>
    </location>
</feature>
<name>A0A5R8Y111_9BACT</name>
<dbReference type="Pfam" id="PF13439">
    <property type="entry name" value="Glyco_transf_4"/>
    <property type="match status" value="1"/>
</dbReference>
<dbReference type="RefSeq" id="WP_138152953.1">
    <property type="nucleotide sequence ID" value="NZ_VANU01000004.1"/>
</dbReference>
<dbReference type="Gene3D" id="3.40.50.2000">
    <property type="entry name" value="Glycogen Phosphorylase B"/>
    <property type="match status" value="2"/>
</dbReference>
<evidence type="ECO:0000313" key="4">
    <source>
        <dbReference type="Proteomes" id="UP000308901"/>
    </source>
</evidence>
<dbReference type="PANTHER" id="PTHR45947">
    <property type="entry name" value="SULFOQUINOVOSYL TRANSFERASE SQD2"/>
    <property type="match status" value="1"/>
</dbReference>
<dbReference type="CDD" id="cd03801">
    <property type="entry name" value="GT4_PimA-like"/>
    <property type="match status" value="1"/>
</dbReference>
<dbReference type="GO" id="GO:0016757">
    <property type="term" value="F:glycosyltransferase activity"/>
    <property type="evidence" value="ECO:0007669"/>
    <property type="project" value="InterPro"/>
</dbReference>
<proteinExistence type="predicted"/>
<dbReference type="EMBL" id="VANU01000004">
    <property type="protein sequence ID" value="TLP37773.1"/>
    <property type="molecule type" value="Genomic_DNA"/>
</dbReference>
<dbReference type="PANTHER" id="PTHR45947:SF3">
    <property type="entry name" value="SULFOQUINOVOSYL TRANSFERASE SQD2"/>
    <property type="match status" value="1"/>
</dbReference>
<sequence>MDKLLHISANIYQPLNGKHHHTKNIWKELAKGFDEYHVLARNKTNSYSYSNEGNIHLHLLPRITKKSKIFFITSFWMFWIIKKYKITHLLAQCPIVGGFMGVIASKIFKIPLFVEIHGDIYFKYMQEKTLVHKIFSKITKVTFNNATKIRSLSIAMNDMLNRYGISENIKVVPNRVNLELFKSQKRSYELHSPIRIISIGRFVQQKGYDIAIEAIKKLSYRHYIELYLIGGGNLYDKYVDLSKGYENIKLIKWIEQSELKVLLEESDIYIQPSKPYFGEAMPRTILEAMAMKLPIIATNIAAIPGILNNTNAIVINPNKVDELVEAIETLINNINLRERLALQGYQDIISKYEWNKVFELYRNELKSMKYENT</sequence>
<dbReference type="Proteomes" id="UP000308901">
    <property type="component" value="Unassembled WGS sequence"/>
</dbReference>
<feature type="domain" description="Glycosyltransferase subfamily 4-like N-terminal" evidence="2">
    <location>
        <begin position="17"/>
        <end position="179"/>
    </location>
</feature>
<evidence type="ECO:0000259" key="1">
    <source>
        <dbReference type="Pfam" id="PF00534"/>
    </source>
</evidence>